<reference evidence="2" key="1">
    <citation type="journal article" date="2021" name="Proc. Natl. Acad. Sci. U.S.A.">
        <title>Three genomes in the algal genus Volvox reveal the fate of a haploid sex-determining region after a transition to homothallism.</title>
        <authorList>
            <person name="Yamamoto K."/>
            <person name="Hamaji T."/>
            <person name="Kawai-Toyooka H."/>
            <person name="Matsuzaki R."/>
            <person name="Takahashi F."/>
            <person name="Nishimura Y."/>
            <person name="Kawachi M."/>
            <person name="Noguchi H."/>
            <person name="Minakuchi Y."/>
            <person name="Umen J.G."/>
            <person name="Toyoda A."/>
            <person name="Nozaki H."/>
        </authorList>
    </citation>
    <scope>NUCLEOTIDE SEQUENCE</scope>
    <source>
        <strain evidence="2">NIES-3780</strain>
    </source>
</reference>
<keyword evidence="3" id="KW-1185">Reference proteome</keyword>
<comment type="caution">
    <text evidence="2">The sequence shown here is derived from an EMBL/GenBank/DDBJ whole genome shotgun (WGS) entry which is preliminary data.</text>
</comment>
<accession>A0A8J4F6T5</accession>
<evidence type="ECO:0000313" key="2">
    <source>
        <dbReference type="EMBL" id="GIL58856.1"/>
    </source>
</evidence>
<sequence length="166" mass="19156">MLSKIALTHAEEIAEFTSDSFRPQKYVTNYYKKRPWTKRRSPSVEDFMASPPRRPRKRPDSAYYEELTRYTRSLRAMSVQDAALNAAADVIPDLPDPVFNAEDYRDAAPVDGDGFECPGEAKVQRKTLQRAPTQPQEARRRDPVEEANARQHANWQRSYVNFSIYG</sequence>
<organism evidence="2 3">
    <name type="scientific">Volvox africanus</name>
    <dbReference type="NCBI Taxonomy" id="51714"/>
    <lineage>
        <taxon>Eukaryota</taxon>
        <taxon>Viridiplantae</taxon>
        <taxon>Chlorophyta</taxon>
        <taxon>core chlorophytes</taxon>
        <taxon>Chlorophyceae</taxon>
        <taxon>CS clade</taxon>
        <taxon>Chlamydomonadales</taxon>
        <taxon>Volvocaceae</taxon>
        <taxon>Volvox</taxon>
    </lineage>
</organism>
<evidence type="ECO:0000313" key="3">
    <source>
        <dbReference type="Proteomes" id="UP000747399"/>
    </source>
</evidence>
<proteinExistence type="predicted"/>
<dbReference type="AlphaFoldDB" id="A0A8J4F6T5"/>
<feature type="region of interest" description="Disordered" evidence="1">
    <location>
        <begin position="124"/>
        <end position="152"/>
    </location>
</feature>
<feature type="compositionally biased region" description="Basic and acidic residues" evidence="1">
    <location>
        <begin position="137"/>
        <end position="149"/>
    </location>
</feature>
<gene>
    <name evidence="2" type="ORF">Vafri_13822</name>
</gene>
<dbReference type="EMBL" id="BNCO01000032">
    <property type="protein sequence ID" value="GIL58856.1"/>
    <property type="molecule type" value="Genomic_DNA"/>
</dbReference>
<name>A0A8J4F6T5_9CHLO</name>
<protein>
    <submittedName>
        <fullName evidence="2">Uncharacterized protein</fullName>
    </submittedName>
</protein>
<evidence type="ECO:0000256" key="1">
    <source>
        <dbReference type="SAM" id="MobiDB-lite"/>
    </source>
</evidence>
<dbReference type="Proteomes" id="UP000747399">
    <property type="component" value="Unassembled WGS sequence"/>
</dbReference>
<feature type="region of interest" description="Disordered" evidence="1">
    <location>
        <begin position="37"/>
        <end position="61"/>
    </location>
</feature>